<evidence type="ECO:0000256" key="1">
    <source>
        <dbReference type="ARBA" id="ARBA00004571"/>
    </source>
</evidence>
<evidence type="ECO:0000313" key="11">
    <source>
        <dbReference type="Proteomes" id="UP000321362"/>
    </source>
</evidence>
<dbReference type="RefSeq" id="WP_147051830.1">
    <property type="nucleotide sequence ID" value="NZ_CP042437.1"/>
</dbReference>
<keyword evidence="2 7" id="KW-0813">Transport</keyword>
<dbReference type="Pfam" id="PF13620">
    <property type="entry name" value="CarboxypepD_reg"/>
    <property type="match status" value="1"/>
</dbReference>
<dbReference type="Gene3D" id="2.40.170.20">
    <property type="entry name" value="TonB-dependent receptor, beta-barrel domain"/>
    <property type="match status" value="1"/>
</dbReference>
<dbReference type="AlphaFoldDB" id="A0A5B8VU65"/>
<dbReference type="InterPro" id="IPR023996">
    <property type="entry name" value="TonB-dep_OMP_SusC/RagA"/>
</dbReference>
<dbReference type="InterPro" id="IPR012910">
    <property type="entry name" value="Plug_dom"/>
</dbReference>
<organism evidence="10 11">
    <name type="scientific">Mucilaginibacter ginsenosidivorax</name>
    <dbReference type="NCBI Taxonomy" id="862126"/>
    <lineage>
        <taxon>Bacteria</taxon>
        <taxon>Pseudomonadati</taxon>
        <taxon>Bacteroidota</taxon>
        <taxon>Sphingobacteriia</taxon>
        <taxon>Sphingobacteriales</taxon>
        <taxon>Sphingobacteriaceae</taxon>
        <taxon>Mucilaginibacter</taxon>
    </lineage>
</organism>
<evidence type="ECO:0000259" key="9">
    <source>
        <dbReference type="Pfam" id="PF07715"/>
    </source>
</evidence>
<comment type="similarity">
    <text evidence="7">Belongs to the TonB-dependent receptor family.</text>
</comment>
<feature type="signal peptide" evidence="8">
    <location>
        <begin position="1"/>
        <end position="23"/>
    </location>
</feature>
<name>A0A5B8VU65_9SPHI</name>
<gene>
    <name evidence="10" type="ORF">FSB76_01430</name>
</gene>
<dbReference type="Gene3D" id="2.170.130.10">
    <property type="entry name" value="TonB-dependent receptor, plug domain"/>
    <property type="match status" value="1"/>
</dbReference>
<dbReference type="SUPFAM" id="SSF49464">
    <property type="entry name" value="Carboxypeptidase regulatory domain-like"/>
    <property type="match status" value="1"/>
</dbReference>
<sequence>MTYLYKILCGAWLCCLLQVCAHAQGISGQVQDPGGRPIADVWVSVKSKQLQATTGADGRFTIAAQAHDTLTFTKAGYLPKTVLMHGEHEFKITMRLALQQMDEIKIVSNGYKSIPLENATGSYEQVGKELLNRSPGTNVLARLDGVSSILFDRRTGHEGEPGIRGRSTLFANASPLVILDNFPYEGDLNNLNPNDVDGITILKDASAAAIWGVRASNGVIVITTKKGLKNKPLAIGFNASVTVAAKPDAFYLPQMSPSDFIGVEKQLFAQGFYNDDEQSVTHTNLSPAVEVLIAQRDGQITAGQADQQLGVFAGHDLRNDLQKYWYHQAVNQQYALNLSGGTERVTYYFSAGYDHNLDALQGNYRRLNLRSDNNFTLGTKLKLDAGVYFTDSKTMAGRNDPSTLVSADGKQLYPYARLADDRGNALPVALDYRQSFTDASKANGFLDWSYTPLSDYRNTDNHSDQLNLLLNTALHYTIGGGLEAEVRYQLEAAQNNGTLLYGQDSYYARNVVNRYTQTAADGSLTRPVPAGGIMNSSDSRFQSNNLRVQLNYRKAWEQHQLTALAGYEYRNDQTTTRNFRDYGYNADIGQGMPVDYTTSFALANQSYQGVSTIPYGNNFGSFRNYNLSWYGNLAYAYGNRYSVSASARRDESNLFGVNANQKGVPLYSAGLAWTASNEAFYHLTWLPYLKIRLTYGYSGNVDNTLSAEAAIRYIGTSNIGHLTYASVANPPNPDLGWEKTGILNAAVDFTVAGGILSGSVEAYSKKGHDLIGFRQADQTTGVLNPATNLFQYKGNVAAMKGKGIELNLHAHILRRVFGWQTDLLFNYARNTVTSYDQTSNLGYNYVATGITVSPLEGKPLYSILTYKWAGLDPQTGNPRGYIHGVISSDAAAIIDKTTVDELQYSGPAVPPAYGNLRNTFSYRGWSVSANLSYRFGYYWTRYGIAYDALAFSRSNQSNDYASRWQKAGDEQHTNVPSFTYPTDSSRDQFYNQSSVNVEKGDHIRLQDVRLAYEPGEKQLRRFAIKHLQVYLYAANLGIIWKATKTSLDPDYPYSIKPARTIAIGLSGNF</sequence>
<evidence type="ECO:0000313" key="10">
    <source>
        <dbReference type="EMBL" id="QEC74671.1"/>
    </source>
</evidence>
<dbReference type="NCBIfam" id="TIGR04056">
    <property type="entry name" value="OMP_RagA_SusC"/>
    <property type="match status" value="1"/>
</dbReference>
<dbReference type="KEGG" id="mgk:FSB76_01430"/>
<keyword evidence="5 7" id="KW-0472">Membrane</keyword>
<evidence type="ECO:0000256" key="6">
    <source>
        <dbReference type="ARBA" id="ARBA00023237"/>
    </source>
</evidence>
<keyword evidence="8" id="KW-0732">Signal</keyword>
<dbReference type="OrthoDB" id="9768177at2"/>
<dbReference type="Proteomes" id="UP000321362">
    <property type="component" value="Chromosome"/>
</dbReference>
<dbReference type="SUPFAM" id="SSF56935">
    <property type="entry name" value="Porins"/>
    <property type="match status" value="1"/>
</dbReference>
<dbReference type="Pfam" id="PF07715">
    <property type="entry name" value="Plug"/>
    <property type="match status" value="1"/>
</dbReference>
<dbReference type="Gene3D" id="2.60.40.1120">
    <property type="entry name" value="Carboxypeptidase-like, regulatory domain"/>
    <property type="match status" value="1"/>
</dbReference>
<feature type="domain" description="TonB-dependent receptor plug" evidence="9">
    <location>
        <begin position="116"/>
        <end position="219"/>
    </location>
</feature>
<keyword evidence="4 7" id="KW-0812">Transmembrane</keyword>
<keyword evidence="6 7" id="KW-0998">Cell outer membrane</keyword>
<keyword evidence="3 7" id="KW-1134">Transmembrane beta strand</keyword>
<comment type="subcellular location">
    <subcellularLocation>
        <location evidence="1 7">Cell outer membrane</location>
        <topology evidence="1 7">Multi-pass membrane protein</topology>
    </subcellularLocation>
</comment>
<evidence type="ECO:0000256" key="5">
    <source>
        <dbReference type="ARBA" id="ARBA00023136"/>
    </source>
</evidence>
<feature type="chain" id="PRO_5022761715" evidence="8">
    <location>
        <begin position="24"/>
        <end position="1069"/>
    </location>
</feature>
<dbReference type="PROSITE" id="PS52016">
    <property type="entry name" value="TONB_DEPENDENT_REC_3"/>
    <property type="match status" value="1"/>
</dbReference>
<dbReference type="InterPro" id="IPR037066">
    <property type="entry name" value="Plug_dom_sf"/>
</dbReference>
<dbReference type="InterPro" id="IPR008969">
    <property type="entry name" value="CarboxyPept-like_regulatory"/>
</dbReference>
<evidence type="ECO:0000256" key="8">
    <source>
        <dbReference type="SAM" id="SignalP"/>
    </source>
</evidence>
<reference evidence="10 11" key="1">
    <citation type="journal article" date="2013" name="J. Microbiol.">
        <title>Mucilaginibacter ginsenosidivorax sp. nov., with ginsenoside converting activity isolated from sediment.</title>
        <authorList>
            <person name="Kim J.K."/>
            <person name="Choi T.E."/>
            <person name="Liu Q.M."/>
            <person name="Park H.Y."/>
            <person name="Yi T.H."/>
            <person name="Yoon M.H."/>
            <person name="Kim S.C."/>
            <person name="Im W.T."/>
        </authorList>
    </citation>
    <scope>NUCLEOTIDE SEQUENCE [LARGE SCALE GENOMIC DNA]</scope>
    <source>
        <strain evidence="10 11">KHI28</strain>
    </source>
</reference>
<evidence type="ECO:0000256" key="4">
    <source>
        <dbReference type="ARBA" id="ARBA00022692"/>
    </source>
</evidence>
<protein>
    <submittedName>
        <fullName evidence="10">SusC/RagA family TonB-linked outer membrane protein</fullName>
    </submittedName>
</protein>
<keyword evidence="11" id="KW-1185">Reference proteome</keyword>
<accession>A0A5B8VU65</accession>
<dbReference type="InterPro" id="IPR039426">
    <property type="entry name" value="TonB-dep_rcpt-like"/>
</dbReference>
<proteinExistence type="inferred from homology"/>
<evidence type="ECO:0000256" key="7">
    <source>
        <dbReference type="PROSITE-ProRule" id="PRU01360"/>
    </source>
</evidence>
<dbReference type="InterPro" id="IPR036942">
    <property type="entry name" value="Beta-barrel_TonB_sf"/>
</dbReference>
<dbReference type="GO" id="GO:0009279">
    <property type="term" value="C:cell outer membrane"/>
    <property type="evidence" value="ECO:0007669"/>
    <property type="project" value="UniProtKB-SubCell"/>
</dbReference>
<evidence type="ECO:0000256" key="3">
    <source>
        <dbReference type="ARBA" id="ARBA00022452"/>
    </source>
</evidence>
<dbReference type="InterPro" id="IPR023997">
    <property type="entry name" value="TonB-dep_OMP_SusC/RagA_CS"/>
</dbReference>
<dbReference type="NCBIfam" id="TIGR04057">
    <property type="entry name" value="SusC_RagA_signa"/>
    <property type="match status" value="1"/>
</dbReference>
<evidence type="ECO:0000256" key="2">
    <source>
        <dbReference type="ARBA" id="ARBA00022448"/>
    </source>
</evidence>
<dbReference type="EMBL" id="CP042437">
    <property type="protein sequence ID" value="QEC74671.1"/>
    <property type="molecule type" value="Genomic_DNA"/>
</dbReference>